<keyword evidence="2" id="KW-1185">Reference proteome</keyword>
<proteinExistence type="predicted"/>
<organism evidence="1 2">
    <name type="scientific">Avena sativa</name>
    <name type="common">Oat</name>
    <dbReference type="NCBI Taxonomy" id="4498"/>
    <lineage>
        <taxon>Eukaryota</taxon>
        <taxon>Viridiplantae</taxon>
        <taxon>Streptophyta</taxon>
        <taxon>Embryophyta</taxon>
        <taxon>Tracheophyta</taxon>
        <taxon>Spermatophyta</taxon>
        <taxon>Magnoliopsida</taxon>
        <taxon>Liliopsida</taxon>
        <taxon>Poales</taxon>
        <taxon>Poaceae</taxon>
        <taxon>BOP clade</taxon>
        <taxon>Pooideae</taxon>
        <taxon>Poodae</taxon>
        <taxon>Poeae</taxon>
        <taxon>Poeae Chloroplast Group 1 (Aveneae type)</taxon>
        <taxon>Aveninae</taxon>
        <taxon>Avena</taxon>
    </lineage>
</organism>
<sequence>MSSRGDFHRESMEAKLSQAPLRLRLRLHLVFLLLLCFFSSEAEPAPTVVTTLPGFDGALPFRLETGYVTVDEENGAELFYYFIDSEGDPRRDPVVLWLTGGDRCTTLSALYFERGPLKFITEPYNQNNGTVPRLRYNPYSWTKVASILFVDSPVGAGFSFSRNPKGYDVGDVSSSLQLKKFLTKWFTEHPNYLANPFYVGGDSYAGKFVPFLAQKISEDIEDGLRPVTNLKGYLVGNPVTGESNDFESRVPFLHGAGIISDQLYETIKEHCQAGDLFNPKNVLCAQALDKYNQLYDEISDEHILHKKCVYVSPRPNYGTTERKILKEKTGVLKSSPPRPPMDCHAYGNYLSYFWANNNITREILGIRKGSKKEWVRCHNGDLPYYKDIKSNIKYHHNMTRKGFRILVYSGDHDAVVPFLSTQSWVRSLNFPIVDEWRAWHLDGQSSGFTITYTDNLTFTTIKGGGHIAPVDQPERCLAMFSRWISGEPL</sequence>
<reference evidence="1" key="2">
    <citation type="submission" date="2025-09" db="UniProtKB">
        <authorList>
            <consortium name="EnsemblPlants"/>
        </authorList>
    </citation>
    <scope>IDENTIFICATION</scope>
</reference>
<accession>A0ACD6A4W0</accession>
<dbReference type="Proteomes" id="UP001732700">
    <property type="component" value="Chromosome 7C"/>
</dbReference>
<evidence type="ECO:0000313" key="2">
    <source>
        <dbReference type="Proteomes" id="UP001732700"/>
    </source>
</evidence>
<dbReference type="EnsemblPlants" id="AVESA.00010b.r2.7CG0689130.1">
    <property type="protein sequence ID" value="AVESA.00010b.r2.7CG0689130.1.CDS"/>
    <property type="gene ID" value="AVESA.00010b.r2.7CG0689130"/>
</dbReference>
<name>A0ACD6A4W0_AVESA</name>
<reference evidence="1" key="1">
    <citation type="submission" date="2021-05" db="EMBL/GenBank/DDBJ databases">
        <authorList>
            <person name="Scholz U."/>
            <person name="Mascher M."/>
            <person name="Fiebig A."/>
        </authorList>
    </citation>
    <scope>NUCLEOTIDE SEQUENCE [LARGE SCALE GENOMIC DNA]</scope>
</reference>
<protein>
    <submittedName>
        <fullName evidence="1">Uncharacterized protein</fullName>
    </submittedName>
</protein>
<evidence type="ECO:0000313" key="1">
    <source>
        <dbReference type="EnsemblPlants" id="AVESA.00010b.r2.7CG0689130.1.CDS"/>
    </source>
</evidence>